<comment type="caution">
    <text evidence="3">The sequence shown here is derived from an EMBL/GenBank/DDBJ whole genome shotgun (WGS) entry which is preliminary data.</text>
</comment>
<dbReference type="AlphaFoldDB" id="A0A0G1B0R3"/>
<evidence type="ECO:0000256" key="1">
    <source>
        <dbReference type="ARBA" id="ARBA00009350"/>
    </source>
</evidence>
<dbReference type="Proteomes" id="UP000033848">
    <property type="component" value="Unassembled WGS sequence"/>
</dbReference>
<evidence type="ECO:0000313" key="4">
    <source>
        <dbReference type="Proteomes" id="UP000033848"/>
    </source>
</evidence>
<dbReference type="HAMAP" id="MF_00674">
    <property type="entry name" value="UPF0251"/>
    <property type="match status" value="1"/>
</dbReference>
<dbReference type="PANTHER" id="PTHR37478">
    <property type="match status" value="1"/>
</dbReference>
<dbReference type="Pfam" id="PF02001">
    <property type="entry name" value="DUF134"/>
    <property type="match status" value="1"/>
</dbReference>
<comment type="similarity">
    <text evidence="1 2">Belongs to the UPF0251 family.</text>
</comment>
<name>A0A0G1B0R3_UNCKA</name>
<dbReference type="EMBL" id="LCED01000005">
    <property type="protein sequence ID" value="KKS66955.1"/>
    <property type="molecule type" value="Genomic_DNA"/>
</dbReference>
<sequence length="97" mass="11090">MTRPRIRRFLKFNPDVDYFKPRGIPLRDLEEVELLADEIEAIKLYLVDGLDQTQSAAKMGISQPTFARTFDSACKKVAEALIKGKAIKINKIDEYSE</sequence>
<proteinExistence type="inferred from homology"/>
<gene>
    <name evidence="3" type="ORF">UV35_C0005G0036</name>
</gene>
<evidence type="ECO:0000256" key="2">
    <source>
        <dbReference type="HAMAP-Rule" id="MF_00674"/>
    </source>
</evidence>
<protein>
    <recommendedName>
        <fullName evidence="2">UPF0251 protein UV35_C0005G0036</fullName>
    </recommendedName>
</protein>
<evidence type="ECO:0000313" key="3">
    <source>
        <dbReference type="EMBL" id="KKS66955.1"/>
    </source>
</evidence>
<accession>A0A0G1B0R3</accession>
<dbReference type="InterPro" id="IPR002852">
    <property type="entry name" value="UPF0251"/>
</dbReference>
<reference evidence="3 4" key="1">
    <citation type="journal article" date="2015" name="Nature">
        <title>rRNA introns, odd ribosomes, and small enigmatic genomes across a large radiation of phyla.</title>
        <authorList>
            <person name="Brown C.T."/>
            <person name="Hug L.A."/>
            <person name="Thomas B.C."/>
            <person name="Sharon I."/>
            <person name="Castelle C.J."/>
            <person name="Singh A."/>
            <person name="Wilkins M.J."/>
            <person name="Williams K.H."/>
            <person name="Banfield J.F."/>
        </authorList>
    </citation>
    <scope>NUCLEOTIDE SEQUENCE [LARGE SCALE GENOMIC DNA]</scope>
</reference>
<dbReference type="PANTHER" id="PTHR37478:SF2">
    <property type="entry name" value="UPF0251 PROTEIN TK0562"/>
    <property type="match status" value="1"/>
</dbReference>
<organism evidence="3 4">
    <name type="scientific">candidate division WWE3 bacterium GW2011_GWB1_42_6</name>
    <dbReference type="NCBI Taxonomy" id="1619115"/>
    <lineage>
        <taxon>Bacteria</taxon>
        <taxon>Katanobacteria</taxon>
    </lineage>
</organism>